<dbReference type="PRINTS" id="PR00606">
    <property type="entry name" value="CYTCHROMECID"/>
</dbReference>
<dbReference type="PROSITE" id="PS51007">
    <property type="entry name" value="CYTC"/>
    <property type="match status" value="1"/>
</dbReference>
<dbReference type="Gene3D" id="1.10.760.10">
    <property type="entry name" value="Cytochrome c-like domain"/>
    <property type="match status" value="1"/>
</dbReference>
<feature type="signal peptide" evidence="7">
    <location>
        <begin position="1"/>
        <end position="24"/>
    </location>
</feature>
<evidence type="ECO:0000259" key="8">
    <source>
        <dbReference type="PROSITE" id="PS51007"/>
    </source>
</evidence>
<keyword evidence="2 6" id="KW-0349">Heme</keyword>
<evidence type="ECO:0000313" key="10">
    <source>
        <dbReference type="Proteomes" id="UP000663570"/>
    </source>
</evidence>
<evidence type="ECO:0000256" key="4">
    <source>
        <dbReference type="ARBA" id="ARBA00022982"/>
    </source>
</evidence>
<keyword evidence="5 6" id="KW-0408">Iron</keyword>
<dbReference type="InterPro" id="IPR009056">
    <property type="entry name" value="Cyt_c-like_dom"/>
</dbReference>
<evidence type="ECO:0000313" key="9">
    <source>
        <dbReference type="EMBL" id="QSI76544.1"/>
    </source>
</evidence>
<dbReference type="InterPro" id="IPR036909">
    <property type="entry name" value="Cyt_c-like_dom_sf"/>
</dbReference>
<keyword evidence="7" id="KW-0732">Signal</keyword>
<dbReference type="EMBL" id="CP071060">
    <property type="protein sequence ID" value="QSI76544.1"/>
    <property type="molecule type" value="Genomic_DNA"/>
</dbReference>
<evidence type="ECO:0000256" key="5">
    <source>
        <dbReference type="ARBA" id="ARBA00023004"/>
    </source>
</evidence>
<feature type="chain" id="PRO_5045737419" evidence="7">
    <location>
        <begin position="25"/>
        <end position="113"/>
    </location>
</feature>
<evidence type="ECO:0000256" key="3">
    <source>
        <dbReference type="ARBA" id="ARBA00022723"/>
    </source>
</evidence>
<keyword evidence="3 6" id="KW-0479">Metal-binding</keyword>
<keyword evidence="10" id="KW-1185">Reference proteome</keyword>
<evidence type="ECO:0000256" key="2">
    <source>
        <dbReference type="ARBA" id="ARBA00022617"/>
    </source>
</evidence>
<feature type="domain" description="Cytochrome c" evidence="8">
    <location>
        <begin position="25"/>
        <end position="113"/>
    </location>
</feature>
<evidence type="ECO:0000256" key="6">
    <source>
        <dbReference type="PROSITE-ProRule" id="PRU00433"/>
    </source>
</evidence>
<protein>
    <submittedName>
        <fullName evidence="9">C-type cytochrome</fullName>
    </submittedName>
</protein>
<evidence type="ECO:0000256" key="1">
    <source>
        <dbReference type="ARBA" id="ARBA00022448"/>
    </source>
</evidence>
<keyword evidence="1" id="KW-0813">Transport</keyword>
<dbReference type="Proteomes" id="UP000663570">
    <property type="component" value="Chromosome"/>
</dbReference>
<accession>A0ABX7M547</accession>
<gene>
    <name evidence="9" type="ORF">JY500_19120</name>
</gene>
<name>A0ABX7M547_9RHOO</name>
<dbReference type="RefSeq" id="WP_172203426.1">
    <property type="nucleotide sequence ID" value="NZ_CP071060.1"/>
</dbReference>
<sequence>MKTKLIAVAVGLVGAFALAPVVQAADADAAQALAKKEGCLKCHAIDKKKEAKSFTDIGKKYAGKADSEAKLLHHITSGEKVKMEDGTEEDHKIIKTKDVAEQKNLIAWILSLK</sequence>
<reference evidence="9 10" key="1">
    <citation type="submission" date="2021-02" db="EMBL/GenBank/DDBJ databases">
        <title>Niveibacterium changnyeongensis HC41.</title>
        <authorList>
            <person name="Kang M."/>
        </authorList>
    </citation>
    <scope>NUCLEOTIDE SEQUENCE [LARGE SCALE GENOMIC DNA]</scope>
    <source>
        <strain evidence="9 10">HC41</strain>
    </source>
</reference>
<keyword evidence="4" id="KW-0249">Electron transport</keyword>
<evidence type="ECO:0000256" key="7">
    <source>
        <dbReference type="SAM" id="SignalP"/>
    </source>
</evidence>
<dbReference type="Pfam" id="PF00034">
    <property type="entry name" value="Cytochrom_C"/>
    <property type="match status" value="1"/>
</dbReference>
<proteinExistence type="predicted"/>
<dbReference type="SUPFAM" id="SSF46626">
    <property type="entry name" value="Cytochrome c"/>
    <property type="match status" value="1"/>
</dbReference>
<dbReference type="InterPro" id="IPR002324">
    <property type="entry name" value="Cyt_c_ID"/>
</dbReference>
<organism evidence="9 10">
    <name type="scientific">Niveibacterium microcysteis</name>
    <dbReference type="NCBI Taxonomy" id="2811415"/>
    <lineage>
        <taxon>Bacteria</taxon>
        <taxon>Pseudomonadati</taxon>
        <taxon>Pseudomonadota</taxon>
        <taxon>Betaproteobacteria</taxon>
        <taxon>Rhodocyclales</taxon>
        <taxon>Rhodocyclaceae</taxon>
        <taxon>Niveibacterium</taxon>
    </lineage>
</organism>